<accession>A0A9W6ZLY2</accession>
<protein>
    <submittedName>
        <fullName evidence="1">Uncharacterized protein</fullName>
    </submittedName>
</protein>
<proteinExistence type="predicted"/>
<evidence type="ECO:0000313" key="2">
    <source>
        <dbReference type="Proteomes" id="UP001165082"/>
    </source>
</evidence>
<evidence type="ECO:0000313" key="1">
    <source>
        <dbReference type="EMBL" id="GMH55341.1"/>
    </source>
</evidence>
<dbReference type="AlphaFoldDB" id="A0A9W6ZLY2"/>
<comment type="caution">
    <text evidence="1">The sequence shown here is derived from an EMBL/GenBank/DDBJ whole genome shotgun (WGS) entry which is preliminary data.</text>
</comment>
<dbReference type="SUPFAM" id="SSF51735">
    <property type="entry name" value="NAD(P)-binding Rossmann-fold domains"/>
    <property type="match status" value="1"/>
</dbReference>
<dbReference type="OrthoDB" id="42270at2759"/>
<dbReference type="Proteomes" id="UP001165082">
    <property type="component" value="Unassembled WGS sequence"/>
</dbReference>
<reference evidence="1" key="1">
    <citation type="submission" date="2022-07" db="EMBL/GenBank/DDBJ databases">
        <title>Genome analysis of Parmales, a sister group of diatoms, reveals the evolutionary specialization of diatoms from phago-mixotrophs to photoautotrophs.</title>
        <authorList>
            <person name="Ban H."/>
            <person name="Sato S."/>
            <person name="Yoshikawa S."/>
            <person name="Kazumasa Y."/>
            <person name="Nakamura Y."/>
            <person name="Ichinomiya M."/>
            <person name="Saitoh K."/>
            <person name="Sato N."/>
            <person name="Blanc-Mathieu R."/>
            <person name="Endo H."/>
            <person name="Kuwata A."/>
            <person name="Ogata H."/>
        </authorList>
    </citation>
    <scope>NUCLEOTIDE SEQUENCE</scope>
</reference>
<dbReference type="EMBL" id="BRXZ01000837">
    <property type="protein sequence ID" value="GMH55341.1"/>
    <property type="molecule type" value="Genomic_DNA"/>
</dbReference>
<keyword evidence="2" id="KW-1185">Reference proteome</keyword>
<sequence length="188" mass="20603">MVTREILRNFPSPHPNFKVYAGVHDYSRSNTLSYEGRVEIEGVRNVLSAIKKKKGGEGGGKKGFNELVIVSVAEGCLDDFVTPLGDFLSVKKEGERLVEEFPSVNSCVVRLGKFDDNFVEEGRELLVGGGGEGGGEGGEVWREMRKEGGKRRKINRRDAARAVVGGVMETEWTGKVVEVWTDGPTLDT</sequence>
<gene>
    <name evidence="1" type="ORF">TrRE_jg6664</name>
</gene>
<dbReference type="InterPro" id="IPR036291">
    <property type="entry name" value="NAD(P)-bd_dom_sf"/>
</dbReference>
<name>A0A9W6ZLY2_9STRA</name>
<dbReference type="Gene3D" id="3.40.50.720">
    <property type="entry name" value="NAD(P)-binding Rossmann-like Domain"/>
    <property type="match status" value="1"/>
</dbReference>
<organism evidence="1 2">
    <name type="scientific">Triparma retinervis</name>
    <dbReference type="NCBI Taxonomy" id="2557542"/>
    <lineage>
        <taxon>Eukaryota</taxon>
        <taxon>Sar</taxon>
        <taxon>Stramenopiles</taxon>
        <taxon>Ochrophyta</taxon>
        <taxon>Bolidophyceae</taxon>
        <taxon>Parmales</taxon>
        <taxon>Triparmaceae</taxon>
        <taxon>Triparma</taxon>
    </lineage>
</organism>